<dbReference type="Gene3D" id="2.60.40.1730">
    <property type="entry name" value="tricorn interacting facor f3 domain"/>
    <property type="match status" value="1"/>
</dbReference>
<feature type="domain" description="Aminopeptidase N-like N-terminal" evidence="28">
    <location>
        <begin position="124"/>
        <end position="313"/>
    </location>
</feature>
<evidence type="ECO:0000256" key="9">
    <source>
        <dbReference type="ARBA" id="ARBA00022670"/>
    </source>
</evidence>
<dbReference type="Pfam" id="PF17900">
    <property type="entry name" value="Peptidase_M1_N"/>
    <property type="match status" value="1"/>
</dbReference>
<dbReference type="Proteomes" id="UP000053240">
    <property type="component" value="Unassembled WGS sequence"/>
</dbReference>
<evidence type="ECO:0000259" key="28">
    <source>
        <dbReference type="Pfam" id="PF17900"/>
    </source>
</evidence>
<reference evidence="29 30" key="1">
    <citation type="journal article" date="2015" name="Nat. Commun.">
        <title>Outbred genome sequencing and CRISPR/Cas9 gene editing in butterflies.</title>
        <authorList>
            <person name="Li X."/>
            <person name="Fan D."/>
            <person name="Zhang W."/>
            <person name="Liu G."/>
            <person name="Zhang L."/>
            <person name="Zhao L."/>
            <person name="Fang X."/>
            <person name="Chen L."/>
            <person name="Dong Y."/>
            <person name="Chen Y."/>
            <person name="Ding Y."/>
            <person name="Zhao R."/>
            <person name="Feng M."/>
            <person name="Zhu Y."/>
            <person name="Feng Y."/>
            <person name="Jiang X."/>
            <person name="Zhu D."/>
            <person name="Xiang H."/>
            <person name="Feng X."/>
            <person name="Li S."/>
            <person name="Wang J."/>
            <person name="Zhang G."/>
            <person name="Kronforst M.R."/>
            <person name="Wang W."/>
        </authorList>
    </citation>
    <scope>NUCLEOTIDE SEQUENCE [LARGE SCALE GENOMIC DNA]</scope>
    <source>
        <strain evidence="29">Ya'a_city_454_Pm</strain>
        <tissue evidence="29">Whole body</tissue>
    </source>
</reference>
<evidence type="ECO:0000256" key="6">
    <source>
        <dbReference type="ARBA" id="ARBA00015611"/>
    </source>
</evidence>
<dbReference type="GO" id="GO:0070006">
    <property type="term" value="F:metalloaminopeptidase activity"/>
    <property type="evidence" value="ECO:0007669"/>
    <property type="project" value="TreeGrafter"/>
</dbReference>
<dbReference type="FunFam" id="2.60.40.1910:FF:000008">
    <property type="entry name" value="Aminopeptidase"/>
    <property type="match status" value="1"/>
</dbReference>
<dbReference type="GO" id="GO:0098552">
    <property type="term" value="C:side of membrane"/>
    <property type="evidence" value="ECO:0007669"/>
    <property type="project" value="UniProtKB-KW"/>
</dbReference>
<dbReference type="PANTHER" id="PTHR11533:SF294">
    <property type="entry name" value="THYROTROPIN-RELEASING HORMONE-DEGRADING ECTOENZYME"/>
    <property type="match status" value="1"/>
</dbReference>
<evidence type="ECO:0000256" key="21">
    <source>
        <dbReference type="ARBA" id="ARBA00023288"/>
    </source>
</evidence>
<dbReference type="GO" id="GO:0006508">
    <property type="term" value="P:proteolysis"/>
    <property type="evidence" value="ECO:0007669"/>
    <property type="project" value="UniProtKB-KW"/>
</dbReference>
<dbReference type="Gene3D" id="1.25.50.20">
    <property type="match status" value="1"/>
</dbReference>
<dbReference type="InParanoid" id="A0A194QK79"/>
<keyword evidence="18 25" id="KW-0472">Membrane</keyword>
<dbReference type="Gene3D" id="2.60.40.1910">
    <property type="match status" value="1"/>
</dbReference>
<dbReference type="InterPro" id="IPR027268">
    <property type="entry name" value="Peptidase_M4/M1_CTD_sf"/>
</dbReference>
<dbReference type="SUPFAM" id="SSF55486">
    <property type="entry name" value="Metalloproteases ('zincins'), catalytic domain"/>
    <property type="match status" value="1"/>
</dbReference>
<dbReference type="GO" id="GO:0042277">
    <property type="term" value="F:peptide binding"/>
    <property type="evidence" value="ECO:0007669"/>
    <property type="project" value="TreeGrafter"/>
</dbReference>
<feature type="transmembrane region" description="Helical" evidence="25">
    <location>
        <begin position="33"/>
        <end position="57"/>
    </location>
</feature>
<dbReference type="AlphaFoldDB" id="A0A194QK79"/>
<dbReference type="InterPro" id="IPR042097">
    <property type="entry name" value="Aminopeptidase_N-like_N_sf"/>
</dbReference>
<dbReference type="Pfam" id="PF01433">
    <property type="entry name" value="Peptidase_M1"/>
    <property type="match status" value="1"/>
</dbReference>
<dbReference type="Gene3D" id="1.10.390.10">
    <property type="entry name" value="Neutral Protease Domain 2"/>
    <property type="match status" value="1"/>
</dbReference>
<dbReference type="CDD" id="cd09601">
    <property type="entry name" value="M1_APN-Q_like"/>
    <property type="match status" value="1"/>
</dbReference>
<dbReference type="InterPro" id="IPR045357">
    <property type="entry name" value="Aminopeptidase_N-like_N"/>
</dbReference>
<evidence type="ECO:0000256" key="19">
    <source>
        <dbReference type="ARBA" id="ARBA00023157"/>
    </source>
</evidence>
<evidence type="ECO:0000259" key="26">
    <source>
        <dbReference type="Pfam" id="PF01433"/>
    </source>
</evidence>
<dbReference type="InterPro" id="IPR050344">
    <property type="entry name" value="Peptidase_M1_aminopeptidases"/>
</dbReference>
<evidence type="ECO:0000256" key="7">
    <source>
        <dbReference type="ARBA" id="ARBA00022475"/>
    </source>
</evidence>
<keyword evidence="11 23" id="KW-0479">Metal-binding</keyword>
<evidence type="ECO:0000256" key="16">
    <source>
        <dbReference type="ARBA" id="ARBA00022989"/>
    </source>
</evidence>
<evidence type="ECO:0000256" key="25">
    <source>
        <dbReference type="SAM" id="Phobius"/>
    </source>
</evidence>
<dbReference type="PRINTS" id="PR00756">
    <property type="entry name" value="ALADIPTASE"/>
</dbReference>
<dbReference type="FunCoup" id="A0A194QK79">
    <property type="interactions" value="414"/>
</dbReference>
<keyword evidence="17" id="KW-0482">Metalloprotease</keyword>
<evidence type="ECO:0000256" key="23">
    <source>
        <dbReference type="PIRSR" id="PIRSR634016-3"/>
    </source>
</evidence>
<keyword evidence="30" id="KW-1185">Reference proteome</keyword>
<evidence type="ECO:0000256" key="11">
    <source>
        <dbReference type="ARBA" id="ARBA00022723"/>
    </source>
</evidence>
<dbReference type="GO" id="GO:0016285">
    <property type="term" value="F:alanyl aminopeptidase activity"/>
    <property type="evidence" value="ECO:0007669"/>
    <property type="project" value="UniProtKB-EC"/>
</dbReference>
<comment type="cofactor">
    <cofactor evidence="23">
        <name>Zn(2+)</name>
        <dbReference type="ChEBI" id="CHEBI:29105"/>
    </cofactor>
    <text evidence="23">Binds 1 zinc ion per subunit.</text>
</comment>
<keyword evidence="12" id="KW-0732">Signal</keyword>
<evidence type="ECO:0000256" key="20">
    <source>
        <dbReference type="ARBA" id="ARBA00023180"/>
    </source>
</evidence>
<feature type="binding site" evidence="23">
    <location>
        <position position="419"/>
    </location>
    <ligand>
        <name>Zn(2+)</name>
        <dbReference type="ChEBI" id="CHEBI:29105"/>
        <note>catalytic</note>
    </ligand>
</feature>
<feature type="binding site" evidence="23">
    <location>
        <position position="415"/>
    </location>
    <ligand>
        <name>Zn(2+)</name>
        <dbReference type="ChEBI" id="CHEBI:29105"/>
        <note>catalytic</note>
    </ligand>
</feature>
<organism evidence="29 30">
    <name type="scientific">Papilio machaon</name>
    <name type="common">Old World swallowtail butterfly</name>
    <dbReference type="NCBI Taxonomy" id="76193"/>
    <lineage>
        <taxon>Eukaryota</taxon>
        <taxon>Metazoa</taxon>
        <taxon>Ecdysozoa</taxon>
        <taxon>Arthropoda</taxon>
        <taxon>Hexapoda</taxon>
        <taxon>Insecta</taxon>
        <taxon>Pterygota</taxon>
        <taxon>Neoptera</taxon>
        <taxon>Endopterygota</taxon>
        <taxon>Lepidoptera</taxon>
        <taxon>Glossata</taxon>
        <taxon>Ditrysia</taxon>
        <taxon>Papilionoidea</taxon>
        <taxon>Papilionidae</taxon>
        <taxon>Papilioninae</taxon>
        <taxon>Papilio</taxon>
    </lineage>
</organism>
<dbReference type="InterPro" id="IPR001930">
    <property type="entry name" value="Peptidase_M1"/>
</dbReference>
<comment type="subcellular location">
    <subcellularLocation>
        <location evidence="3">Cell membrane</location>
        <topology evidence="3">Lipid-anchor</topology>
        <topology evidence="3">GPI-anchor</topology>
    </subcellularLocation>
    <subcellularLocation>
        <location evidence="2">Membrane</location>
        <topology evidence="2">Single-pass type II membrane protein</topology>
    </subcellularLocation>
</comment>
<gene>
    <name evidence="29" type="ORF">RR48_14420</name>
</gene>
<keyword evidence="14 23" id="KW-0862">Zinc</keyword>
<dbReference type="FunFam" id="1.25.50.20:FF:000001">
    <property type="entry name" value="Aminopeptidase"/>
    <property type="match status" value="1"/>
</dbReference>
<evidence type="ECO:0000256" key="24">
    <source>
        <dbReference type="PIRSR" id="PIRSR634016-4"/>
    </source>
</evidence>
<evidence type="ECO:0000256" key="17">
    <source>
        <dbReference type="ARBA" id="ARBA00023049"/>
    </source>
</evidence>
<dbReference type="InterPro" id="IPR034016">
    <property type="entry name" value="M1_APN-typ"/>
</dbReference>
<name>A0A194QK79_PAPMA</name>
<evidence type="ECO:0000256" key="15">
    <source>
        <dbReference type="ARBA" id="ARBA00022968"/>
    </source>
</evidence>
<keyword evidence="19" id="KW-1015">Disulfide bond</keyword>
<keyword evidence="13" id="KW-0378">Hydrolase</keyword>
<dbReference type="GO" id="GO:0008270">
    <property type="term" value="F:zinc ion binding"/>
    <property type="evidence" value="ECO:0007669"/>
    <property type="project" value="InterPro"/>
</dbReference>
<evidence type="ECO:0000256" key="22">
    <source>
        <dbReference type="PIRSR" id="PIRSR634016-1"/>
    </source>
</evidence>
<feature type="site" description="Transition state stabilizer" evidence="24">
    <location>
        <position position="501"/>
    </location>
</feature>
<dbReference type="EMBL" id="KQ461198">
    <property type="protein sequence ID" value="KPJ05978.1"/>
    <property type="molecule type" value="Genomic_DNA"/>
</dbReference>
<evidence type="ECO:0000256" key="1">
    <source>
        <dbReference type="ARBA" id="ARBA00000098"/>
    </source>
</evidence>
<dbReference type="GO" id="GO:0043171">
    <property type="term" value="P:peptide catabolic process"/>
    <property type="evidence" value="ECO:0007669"/>
    <property type="project" value="TreeGrafter"/>
</dbReference>
<keyword evidence="8" id="KW-0336">GPI-anchor</keyword>
<proteinExistence type="inferred from homology"/>
<dbReference type="FunFam" id="2.60.40.1730:FF:000012">
    <property type="entry name" value="Aminopeptidase N"/>
    <property type="match status" value="1"/>
</dbReference>
<evidence type="ECO:0000256" key="5">
    <source>
        <dbReference type="ARBA" id="ARBA00012564"/>
    </source>
</evidence>
<keyword evidence="21" id="KW-0449">Lipoprotein</keyword>
<evidence type="ECO:0000256" key="4">
    <source>
        <dbReference type="ARBA" id="ARBA00010136"/>
    </source>
</evidence>
<dbReference type="OrthoDB" id="510539at2759"/>
<evidence type="ECO:0000256" key="12">
    <source>
        <dbReference type="ARBA" id="ARBA00022729"/>
    </source>
</evidence>
<evidence type="ECO:0000256" key="2">
    <source>
        <dbReference type="ARBA" id="ARBA00004606"/>
    </source>
</evidence>
<keyword evidence="9" id="KW-0645">Protease</keyword>
<evidence type="ECO:0000256" key="8">
    <source>
        <dbReference type="ARBA" id="ARBA00022622"/>
    </source>
</evidence>
<dbReference type="STRING" id="76193.A0A194QK79"/>
<dbReference type="InterPro" id="IPR014782">
    <property type="entry name" value="Peptidase_M1_dom"/>
</dbReference>
<protein>
    <recommendedName>
        <fullName evidence="6">Aminopeptidase N</fullName>
        <ecNumber evidence="5">3.4.11.2</ecNumber>
    </recommendedName>
</protein>
<dbReference type="Pfam" id="PF11838">
    <property type="entry name" value="ERAP1_C"/>
    <property type="match status" value="1"/>
</dbReference>
<evidence type="ECO:0000313" key="30">
    <source>
        <dbReference type="Proteomes" id="UP000053240"/>
    </source>
</evidence>
<dbReference type="PANTHER" id="PTHR11533">
    <property type="entry name" value="PROTEASE M1 ZINC METALLOPROTEASE"/>
    <property type="match status" value="1"/>
</dbReference>
<dbReference type="GO" id="GO:0005737">
    <property type="term" value="C:cytoplasm"/>
    <property type="evidence" value="ECO:0007669"/>
    <property type="project" value="TreeGrafter"/>
</dbReference>
<keyword evidence="16 25" id="KW-1133">Transmembrane helix</keyword>
<evidence type="ECO:0000313" key="29">
    <source>
        <dbReference type="EMBL" id="KPJ05978.1"/>
    </source>
</evidence>
<dbReference type="InterPro" id="IPR024571">
    <property type="entry name" value="ERAP1-like_C_dom"/>
</dbReference>
<evidence type="ECO:0000256" key="3">
    <source>
        <dbReference type="ARBA" id="ARBA00004609"/>
    </source>
</evidence>
<dbReference type="GO" id="GO:0005886">
    <property type="term" value="C:plasma membrane"/>
    <property type="evidence" value="ECO:0007669"/>
    <property type="project" value="UniProtKB-SubCell"/>
</dbReference>
<accession>A0A194QK79</accession>
<dbReference type="EC" id="3.4.11.2" evidence="5"/>
<dbReference type="KEGG" id="pmac:106720326"/>
<keyword evidence="15" id="KW-0735">Signal-anchor</keyword>
<comment type="similarity">
    <text evidence="4">Belongs to the peptidase M1 family.</text>
</comment>
<dbReference type="SUPFAM" id="SSF63737">
    <property type="entry name" value="Leukotriene A4 hydrolase N-terminal domain"/>
    <property type="match status" value="1"/>
</dbReference>
<comment type="catalytic activity">
    <reaction evidence="1">
        <text>Release of an N-terminal amino acid, Xaa-|-Yaa- from a peptide, amide or arylamide. Xaa is preferably Ala, but may be most amino acids including Pro (slow action). When a terminal hydrophobic residue is followed by a prolyl residue, the two may be released as an intact Xaa-Pro dipeptide.</text>
        <dbReference type="EC" id="3.4.11.2"/>
    </reaction>
</comment>
<evidence type="ECO:0000256" key="14">
    <source>
        <dbReference type="ARBA" id="ARBA00022833"/>
    </source>
</evidence>
<keyword evidence="20" id="KW-0325">Glycoprotein</keyword>
<feature type="domain" description="Peptidase M1 membrane alanine aminopeptidase" evidence="26">
    <location>
        <begin position="343"/>
        <end position="566"/>
    </location>
</feature>
<keyword evidence="10 25" id="KW-0812">Transmembrane</keyword>
<sequence length="1002" mass="113611">MTQGRQPLTIMDGNPPTCDFSTKTKRGVYLSKSLAFVILVIFALALVATAFLVYNFAACPRTDQLANVTKYELTHCEPKLLVIPLTADSNKTVVTTETTTALVETTTIEEIPTVTDVRLPLNVKPDTYYLKLTPYIFEGNFTFDGEISIVVTVKNETKQITFHGVELTYHNIKLLKKENGKEIKILSRTEDVPRQFQILSLEEPLVAGKQYYLNISYTGILNDNLHGFYRSSYEEKKVKRWIAVTQFQATDARRAFPCWDEPALKARFTISIARPSNMTTVSNMNIVATQKHESLKGYVWDHYAESLPMSTYLVAFAVTDFGNMSDHNFSVWARKEALPSAAYALDIGPKILKFLEEYYKIEFPLPKIDMMALPDFKAGAMENWGLLTFREIAMLYDEGVSPTTAKARVASVVAHEIAHQWFGNLVTPAWWSDIWLNEGFASYVEYVAVDAVEKTWKLMEVFVLNEVQSVFKLDALTTSHQISVEVGNPEEIGAIFDKISYGKGSAILRMMNHFLTDSVFNAGITAYLNARKFCDAEQSDLWGALTNAARERKAFDADVGVVMDSWTLQTGFPVLTITRDYKTGVIHFKQERFALVNITSEDQKSPVWWIPVSYTTAAEKDFESTRPKLWLRGERSIAVKNITVSDDDWFIANIQQTGFYRVNYDRHNWKLLVNILNDKNRFQEIHPINRAQIIDDAMNLALAGHLDYRTALDITSYLKHERSYVPWKAGLVALGYIDIMLSKGAYYLEYKRYVLRLVGAAVEEVGWRVSAGESVVRAQQRADLLAAACHLQHRACLEHAVRLYTNWMLSPNPDAYNEIHADIRSTVYCIGVQTGGATEWSFAWDRFTVASSPSERELLLSVLGCTRAPHLLYRYLELSLRNDSGIRKQDTVRVFSAVAGSAIGEPIAFNFVRANWQRLKDYVGSVSTLNSIIKIVTRRLNQAHEYEELQRFVNESCSELGRPVLQVLERTSANVAWMQNNYQTIIDWLLKADKNGPAVADA</sequence>
<feature type="binding site" evidence="23">
    <location>
        <position position="438"/>
    </location>
    <ligand>
        <name>Zn(2+)</name>
        <dbReference type="ChEBI" id="CHEBI:29105"/>
        <note>catalytic</note>
    </ligand>
</feature>
<evidence type="ECO:0000259" key="27">
    <source>
        <dbReference type="Pfam" id="PF11838"/>
    </source>
</evidence>
<evidence type="ECO:0000256" key="10">
    <source>
        <dbReference type="ARBA" id="ARBA00022692"/>
    </source>
</evidence>
<evidence type="ECO:0000256" key="18">
    <source>
        <dbReference type="ARBA" id="ARBA00023136"/>
    </source>
</evidence>
<feature type="domain" description="ERAP1-like C-terminal" evidence="27">
    <location>
        <begin position="649"/>
        <end position="971"/>
    </location>
</feature>
<dbReference type="FunFam" id="1.10.390.10:FF:000016">
    <property type="entry name" value="Glutamyl aminopeptidase"/>
    <property type="match status" value="1"/>
</dbReference>
<keyword evidence="29" id="KW-0031">Aminopeptidase</keyword>
<dbReference type="GO" id="GO:0005615">
    <property type="term" value="C:extracellular space"/>
    <property type="evidence" value="ECO:0007669"/>
    <property type="project" value="TreeGrafter"/>
</dbReference>
<evidence type="ECO:0000256" key="13">
    <source>
        <dbReference type="ARBA" id="ARBA00022801"/>
    </source>
</evidence>
<feature type="active site" description="Proton acceptor" evidence="22">
    <location>
        <position position="416"/>
    </location>
</feature>
<keyword evidence="7" id="KW-1003">Cell membrane</keyword>